<dbReference type="EMBL" id="MF101410">
    <property type="protein sequence ID" value="ARW59772.1"/>
    <property type="molecule type" value="Genomic_DNA"/>
</dbReference>
<reference evidence="1" key="1">
    <citation type="journal article" date="2017" name="J. Phycol.">
        <title>Analysis of chloroplast genomes and a supermatrix inform reclassification of the Rhodomelaceae (Rhodophyta).</title>
        <authorList>
            <person name="Diaz-Tapia P."/>
            <person name="Maggs C.A."/>
            <person name="West J.A."/>
            <person name="Verbruggen H."/>
        </authorList>
    </citation>
    <scope>NUCLEOTIDE SEQUENCE</scope>
    <source>
        <strain evidence="1">HV1501</strain>
    </source>
</reference>
<geneLocation type="chloroplast" evidence="1"/>
<proteinExistence type="predicted"/>
<sequence length="37" mass="4460">MVISFTSCDFNFIYNKILHLILYSFTKNNRTYCTFNS</sequence>
<accession>A0A1Z1M1L2</accession>
<keyword evidence="1" id="KW-0150">Chloroplast</keyword>
<protein>
    <submittedName>
        <fullName evidence="1">Uncharacterized protein</fullName>
    </submittedName>
</protein>
<gene>
    <name evidence="1" type="primary">Orf37</name>
</gene>
<evidence type="ECO:0000313" key="1">
    <source>
        <dbReference type="EMBL" id="ARW59772.1"/>
    </source>
</evidence>
<organism evidence="1">
    <name type="scientific">Laurenciella marilzae</name>
    <dbReference type="NCBI Taxonomy" id="1413812"/>
    <lineage>
        <taxon>Eukaryota</taxon>
        <taxon>Rhodophyta</taxon>
        <taxon>Florideophyceae</taxon>
        <taxon>Rhodymeniophycidae</taxon>
        <taxon>Ceramiales</taxon>
        <taxon>Rhodomelaceae</taxon>
        <taxon>Laurencieae</taxon>
        <taxon>Laurenciella</taxon>
    </lineage>
</organism>
<dbReference type="AlphaFoldDB" id="A0A1Z1M1L2"/>
<dbReference type="GeneID" id="33348014"/>
<name>A0A1Z1M1L2_9FLOR</name>
<dbReference type="RefSeq" id="YP_009391628.1">
    <property type="nucleotide sequence ID" value="NC_035259.1"/>
</dbReference>
<keyword evidence="1" id="KW-0934">Plastid</keyword>